<evidence type="ECO:0000256" key="1">
    <source>
        <dbReference type="SAM" id="MobiDB-lite"/>
    </source>
</evidence>
<reference evidence="4" key="1">
    <citation type="submission" date="2017-02" db="EMBL/GenBank/DDBJ databases">
        <authorList>
            <person name="Varghese N."/>
            <person name="Submissions S."/>
        </authorList>
    </citation>
    <scope>NUCLEOTIDE SEQUENCE [LARGE SCALE GENOMIC DNA]</scope>
    <source>
        <strain evidence="4">ATCC 700200</strain>
    </source>
</reference>
<feature type="compositionally biased region" description="Polar residues" evidence="1">
    <location>
        <begin position="661"/>
        <end position="676"/>
    </location>
</feature>
<feature type="compositionally biased region" description="Polar residues" evidence="1">
    <location>
        <begin position="1061"/>
        <end position="1071"/>
    </location>
</feature>
<keyword evidence="4" id="KW-1185">Reference proteome</keyword>
<feature type="transmembrane region" description="Helical" evidence="2">
    <location>
        <begin position="81"/>
        <end position="98"/>
    </location>
</feature>
<feature type="compositionally biased region" description="Polar residues" evidence="1">
    <location>
        <begin position="1102"/>
        <end position="1132"/>
    </location>
</feature>
<feature type="compositionally biased region" description="Low complexity" evidence="1">
    <location>
        <begin position="1088"/>
        <end position="1101"/>
    </location>
</feature>
<keyword evidence="2" id="KW-0812">Transmembrane</keyword>
<gene>
    <name evidence="3" type="ORF">SAMN02745166_00848</name>
</gene>
<feature type="region of interest" description="Disordered" evidence="1">
    <location>
        <begin position="655"/>
        <end position="676"/>
    </location>
</feature>
<feature type="region of interest" description="Disordered" evidence="1">
    <location>
        <begin position="999"/>
        <end position="1230"/>
    </location>
</feature>
<name>A0A1T4WXR2_9BACT</name>
<evidence type="ECO:0000313" key="3">
    <source>
        <dbReference type="EMBL" id="SKA82029.1"/>
    </source>
</evidence>
<dbReference type="Proteomes" id="UP000190774">
    <property type="component" value="Unassembled WGS sequence"/>
</dbReference>
<evidence type="ECO:0008006" key="5">
    <source>
        <dbReference type="Google" id="ProtNLM"/>
    </source>
</evidence>
<feature type="compositionally biased region" description="Basic and acidic residues" evidence="1">
    <location>
        <begin position="1033"/>
        <end position="1046"/>
    </location>
</feature>
<proteinExistence type="predicted"/>
<keyword evidence="2" id="KW-0472">Membrane</keyword>
<sequence length="1350" mass="150058">MRACGLGIGTRVLVLNSDLERGHAMIEQQILREKLQSAQREWRRARAHLCYFGVYLLASVVCFAIAWNVRDLPWMTASGSWWLLFVPVIIAVALASWASRPMRLRRQAVRQLELQHPELDGLLVTAEGLLEKPELNVLEQRVISAATDHGASHDWSATLTRSRGRTWKGLMFFGLLLWVNAFLLMNRRWEQVHVQPEAVVAAVTETKEVQPGVVTLTPGDTEIERGSRLIVEAKFDSQVPVDATLVVTEMNGDERERLPMKLTVDEQVFGGLIARVDRDARYHVEFAGGRSQEHQITTFIYPALERADVKITPPPYAGLPTKELKNTLKVTAMEGSDLAFTFKTNKPVKDAELFGEDKTILPLKASADDPTLLTASLKAEKTQKWRLHLVDAQERANKNPPWISVKVQSNQLAKIEVVFPKRDIQVSAIQELPVEARVWDDLSVTQSGVSFSIAGRSKDVVFKHSATQPAKKLELKELLDLENESAEPRQLVSYHFWAEDKGPQGEIRRAMSDMFFADVRHFEDIFREAEAPPSEPGMPEKKTDLDKLVELQKQVVNATWRLIRDTNAGRAMEAASPDVDVVHESQSMALEQTKELMEKVEDAEIKNALTEAWKSMKDVLEPLEMASAEKKRSPLNQALTFEQSALEWLHRAQSREHRVMRQNQPSQSSTASEKARQNQIMNLELKQGEQRYEQERQASPEQTAEQQENLQVLNRLKELARRQEALAEKMKELQKQIEKAKTEEEKQELENQLQRLQEEQEQLLRDVDELKDRMESPENATNMAEAREQLEQTREQVMDAAEKLKQQQLADAANAATRAQRELEDMQEDFKQKTAKRFSDEMKQVRQQAREIAEAQKQISESLENQKTPQESGDTSATLEKMLDGSQVARQLEEQGTRVNDLLENMRRISEQAEGSNPLLHRRLYEAVRNAQTGGLEENLEEARIQSRYGNRADAQDAERKAATSVDELQKGVQKAAESVLGSETEALRMARNELDRLIKEVEAEAQGGASSDSSPSSKEGQPSPTNQTAQAEKGEAPSRAEEGEPKMTGQGQGQEADPKTANQSPSQEGQPSGRGQPAGDGEPPPNQQSQPNSMAQNPSQAGQGQEKGQSPGQGSESKGQEGDPSSQTAQKGSPGKEGSQTGGQQASAPNASGQGQGQGAEQPGSQGQSPGESGSPSSNQPQMAEGGQRVNGGQQSGGGNSSAGGRNLSGDDRRGSRSASMGGGGFFFDEGVEVVDRGPLTGEGYADWSDRLRNVEELLEQPELRNEAAKVLDNARALRIDHERNNESPQAEHLAMRITQPLVELRDRVAEELAKKGPENPMVPVDRDPVPPAFRDLVKRYYQELGHGN</sequence>
<feature type="region of interest" description="Disordered" evidence="1">
    <location>
        <begin position="947"/>
        <end position="971"/>
    </location>
</feature>
<evidence type="ECO:0000313" key="4">
    <source>
        <dbReference type="Proteomes" id="UP000190774"/>
    </source>
</evidence>
<feature type="compositionally biased region" description="Low complexity" evidence="1">
    <location>
        <begin position="1143"/>
        <end position="1194"/>
    </location>
</feature>
<accession>A0A1T4WXR2</accession>
<feature type="transmembrane region" description="Helical" evidence="2">
    <location>
        <begin position="169"/>
        <end position="185"/>
    </location>
</feature>
<organism evidence="3 4">
    <name type="scientific">Prosthecobacter debontii</name>
    <dbReference type="NCBI Taxonomy" id="48467"/>
    <lineage>
        <taxon>Bacteria</taxon>
        <taxon>Pseudomonadati</taxon>
        <taxon>Verrucomicrobiota</taxon>
        <taxon>Verrucomicrobiia</taxon>
        <taxon>Verrucomicrobiales</taxon>
        <taxon>Verrucomicrobiaceae</taxon>
        <taxon>Prosthecobacter</taxon>
    </lineage>
</organism>
<evidence type="ECO:0000256" key="2">
    <source>
        <dbReference type="SAM" id="Phobius"/>
    </source>
</evidence>
<dbReference type="STRING" id="48467.SAMN02745166_00848"/>
<keyword evidence="2" id="KW-1133">Transmembrane helix</keyword>
<feature type="compositionally biased region" description="Low complexity" evidence="1">
    <location>
        <begin position="1008"/>
        <end position="1025"/>
    </location>
</feature>
<dbReference type="EMBL" id="FUYE01000002">
    <property type="protein sequence ID" value="SKA82029.1"/>
    <property type="molecule type" value="Genomic_DNA"/>
</dbReference>
<feature type="compositionally biased region" description="Polar residues" evidence="1">
    <location>
        <begin position="857"/>
        <end position="877"/>
    </location>
</feature>
<feature type="region of interest" description="Disordered" evidence="1">
    <location>
        <begin position="849"/>
        <end position="877"/>
    </location>
</feature>
<protein>
    <recommendedName>
        <fullName evidence="5">DUF4175 family protein</fullName>
    </recommendedName>
</protein>
<feature type="transmembrane region" description="Helical" evidence="2">
    <location>
        <begin position="49"/>
        <end position="69"/>
    </location>
</feature>